<dbReference type="EMBL" id="JAACJJ010000028">
    <property type="protein sequence ID" value="KAF5321860.1"/>
    <property type="molecule type" value="Genomic_DNA"/>
</dbReference>
<evidence type="ECO:0000313" key="2">
    <source>
        <dbReference type="Proteomes" id="UP000567179"/>
    </source>
</evidence>
<reference evidence="1 2" key="1">
    <citation type="journal article" date="2020" name="ISME J.">
        <title>Uncovering the hidden diversity of litter-decomposition mechanisms in mushroom-forming fungi.</title>
        <authorList>
            <person name="Floudas D."/>
            <person name="Bentzer J."/>
            <person name="Ahren D."/>
            <person name="Johansson T."/>
            <person name="Persson P."/>
            <person name="Tunlid A."/>
        </authorList>
    </citation>
    <scope>NUCLEOTIDE SEQUENCE [LARGE SCALE GENOMIC DNA]</scope>
    <source>
        <strain evidence="1 2">CBS 101986</strain>
    </source>
</reference>
<organism evidence="1 2">
    <name type="scientific">Psilocybe cf. subviscida</name>
    <dbReference type="NCBI Taxonomy" id="2480587"/>
    <lineage>
        <taxon>Eukaryota</taxon>
        <taxon>Fungi</taxon>
        <taxon>Dikarya</taxon>
        <taxon>Basidiomycota</taxon>
        <taxon>Agaricomycotina</taxon>
        <taxon>Agaricomycetes</taxon>
        <taxon>Agaricomycetidae</taxon>
        <taxon>Agaricales</taxon>
        <taxon>Agaricineae</taxon>
        <taxon>Strophariaceae</taxon>
        <taxon>Psilocybe</taxon>
    </lineage>
</organism>
<protein>
    <submittedName>
        <fullName evidence="1">Uncharacterized protein</fullName>
    </submittedName>
</protein>
<dbReference type="AlphaFoldDB" id="A0A8H5BEH2"/>
<comment type="caution">
    <text evidence="1">The sequence shown here is derived from an EMBL/GenBank/DDBJ whole genome shotgun (WGS) entry which is preliminary data.</text>
</comment>
<gene>
    <name evidence="1" type="ORF">D9619_001210</name>
</gene>
<name>A0A8H5BEH2_9AGAR</name>
<accession>A0A8H5BEH2</accession>
<sequence>MGMNVVQDGKDAAWSFSGFPCIVEGTANLLKCREILEGEGGSAMSPEQRNGLIEELEELEQWRDELEQQYIRFLNCIFKRSDDQASSEESSDLYRLLITIATHLTDNAPEEAEHKLSSACTNSAAAALVPGVANDHTHEVANHHTPS</sequence>
<evidence type="ECO:0000313" key="1">
    <source>
        <dbReference type="EMBL" id="KAF5321860.1"/>
    </source>
</evidence>
<proteinExistence type="predicted"/>
<keyword evidence="2" id="KW-1185">Reference proteome</keyword>
<dbReference type="Proteomes" id="UP000567179">
    <property type="component" value="Unassembled WGS sequence"/>
</dbReference>